<accession>A0A1Q2D1C1</accession>
<evidence type="ECO:0000313" key="3">
    <source>
        <dbReference type="Proteomes" id="UP000188235"/>
    </source>
</evidence>
<dbReference type="Proteomes" id="UP000188235">
    <property type="component" value="Chromosome"/>
</dbReference>
<gene>
    <name evidence="2" type="ORF">BW733_16785</name>
</gene>
<protein>
    <recommendedName>
        <fullName evidence="1">Histidine kinase/HSP90-like ATPase domain-containing protein</fullName>
    </recommendedName>
</protein>
<dbReference type="KEGG" id="tfa:BW733_16785"/>
<organism evidence="2 3">
    <name type="scientific">Tessaracoccus flavescens</name>
    <dbReference type="NCBI Taxonomy" id="399497"/>
    <lineage>
        <taxon>Bacteria</taxon>
        <taxon>Bacillati</taxon>
        <taxon>Actinomycetota</taxon>
        <taxon>Actinomycetes</taxon>
        <taxon>Propionibacteriales</taxon>
        <taxon>Propionibacteriaceae</taxon>
        <taxon>Tessaracoccus</taxon>
    </lineage>
</organism>
<evidence type="ECO:0000259" key="1">
    <source>
        <dbReference type="Pfam" id="PF02518"/>
    </source>
</evidence>
<dbReference type="STRING" id="399497.BW733_16785"/>
<feature type="domain" description="Histidine kinase/HSP90-like ATPase" evidence="1">
    <location>
        <begin position="7"/>
        <end position="65"/>
    </location>
</feature>
<dbReference type="InterPro" id="IPR003594">
    <property type="entry name" value="HATPase_dom"/>
</dbReference>
<dbReference type="Gene3D" id="3.30.565.10">
    <property type="entry name" value="Histidine kinase-like ATPase, C-terminal domain"/>
    <property type="match status" value="1"/>
</dbReference>
<dbReference type="AlphaFoldDB" id="A0A1Q2D1C1"/>
<name>A0A1Q2D1C1_9ACTN</name>
<evidence type="ECO:0000313" key="2">
    <source>
        <dbReference type="EMBL" id="AQP52229.1"/>
    </source>
</evidence>
<proteinExistence type="predicted"/>
<dbReference type="EMBL" id="CP019607">
    <property type="protein sequence ID" value="AQP52229.1"/>
    <property type="molecule type" value="Genomic_DNA"/>
</dbReference>
<dbReference type="RefSeq" id="WP_161490271.1">
    <property type="nucleotide sequence ID" value="NZ_CP019607.1"/>
</dbReference>
<keyword evidence="3" id="KW-1185">Reference proteome</keyword>
<dbReference type="InterPro" id="IPR036890">
    <property type="entry name" value="HATPase_C_sf"/>
</dbReference>
<reference evidence="2 3" key="1">
    <citation type="journal article" date="2008" name="Int. J. Syst. Evol. Microbiol.">
        <title>Tessaracoccus flavescens sp. nov., isolated from marine sediment.</title>
        <authorList>
            <person name="Lee D.W."/>
            <person name="Lee S.D."/>
        </authorList>
    </citation>
    <scope>NUCLEOTIDE SEQUENCE [LARGE SCALE GENOMIC DNA]</scope>
    <source>
        <strain evidence="2 3">SST-39T</strain>
    </source>
</reference>
<dbReference type="SUPFAM" id="SSF55874">
    <property type="entry name" value="ATPase domain of HSP90 chaperone/DNA topoisomerase II/histidine kinase"/>
    <property type="match status" value="1"/>
</dbReference>
<dbReference type="Pfam" id="PF02518">
    <property type="entry name" value="HATPase_c"/>
    <property type="match status" value="1"/>
</dbReference>
<sequence length="66" mass="7060">MHNLPEHGRARISTATLDGRAVLRVVNTGHRIDPTLLDVLVEPFQRGVGRTRDGHNGPGLGLAIAS</sequence>